<reference evidence="2 3" key="1">
    <citation type="submission" date="2021-04" db="EMBL/GenBank/DDBJ databases">
        <title>Whole genome sequence of Jiella sp. KSK16Y-1.</title>
        <authorList>
            <person name="Tuo L."/>
        </authorList>
    </citation>
    <scope>NUCLEOTIDE SEQUENCE [LARGE SCALE GENOMIC DNA]</scope>
    <source>
        <strain evidence="2 3">KSK16Y-1</strain>
    </source>
</reference>
<dbReference type="SUPFAM" id="SSF52980">
    <property type="entry name" value="Restriction endonuclease-like"/>
    <property type="match status" value="1"/>
</dbReference>
<gene>
    <name evidence="2" type="ORF">J6595_03515</name>
</gene>
<dbReference type="InterPro" id="IPR011335">
    <property type="entry name" value="Restrct_endonuc-II-like"/>
</dbReference>
<sequence>MSHAEQQAWSVEEFLAWQEGRPGRYEFIQGQPVKMMTGATARHDNVVLNVLSELRQRLKGHPCKPFTADYCVRTIEDRIRRPDAGVDCQQDDPNALVATKPVLVVEVFSPSTRDLDRALKLTEYKAVPSIRTILYIEPNRPEVYVFERSAESETGWQDERRVVGLDKEVAIPALGIVLPLAEIFDGIDFVPGPLLG</sequence>
<evidence type="ECO:0000313" key="3">
    <source>
        <dbReference type="Proteomes" id="UP000678276"/>
    </source>
</evidence>
<accession>A0ABS4BD12</accession>
<organism evidence="2 3">
    <name type="scientific">Jiella mangrovi</name>
    <dbReference type="NCBI Taxonomy" id="2821407"/>
    <lineage>
        <taxon>Bacteria</taxon>
        <taxon>Pseudomonadati</taxon>
        <taxon>Pseudomonadota</taxon>
        <taxon>Alphaproteobacteria</taxon>
        <taxon>Hyphomicrobiales</taxon>
        <taxon>Aurantimonadaceae</taxon>
        <taxon>Jiella</taxon>
    </lineage>
</organism>
<evidence type="ECO:0000313" key="2">
    <source>
        <dbReference type="EMBL" id="MBP0614643.1"/>
    </source>
</evidence>
<dbReference type="Pfam" id="PF05685">
    <property type="entry name" value="Uma2"/>
    <property type="match status" value="1"/>
</dbReference>
<dbReference type="Proteomes" id="UP000678276">
    <property type="component" value="Unassembled WGS sequence"/>
</dbReference>
<dbReference type="RefSeq" id="WP_209593076.1">
    <property type="nucleotide sequence ID" value="NZ_JAGJCF010000002.1"/>
</dbReference>
<keyword evidence="2" id="KW-0378">Hydrolase</keyword>
<dbReference type="Gene3D" id="3.90.1570.10">
    <property type="entry name" value="tt1808, chain A"/>
    <property type="match status" value="1"/>
</dbReference>
<comment type="caution">
    <text evidence="2">The sequence shown here is derived from an EMBL/GenBank/DDBJ whole genome shotgun (WGS) entry which is preliminary data.</text>
</comment>
<feature type="domain" description="Putative restriction endonuclease" evidence="1">
    <location>
        <begin position="11"/>
        <end position="160"/>
    </location>
</feature>
<keyword evidence="2" id="KW-0540">Nuclease</keyword>
<proteinExistence type="predicted"/>
<dbReference type="InterPro" id="IPR012296">
    <property type="entry name" value="Nuclease_put_TT1808"/>
</dbReference>
<dbReference type="CDD" id="cd06260">
    <property type="entry name" value="DUF820-like"/>
    <property type="match status" value="1"/>
</dbReference>
<dbReference type="EMBL" id="JAGJCF010000002">
    <property type="protein sequence ID" value="MBP0614643.1"/>
    <property type="molecule type" value="Genomic_DNA"/>
</dbReference>
<name>A0ABS4BD12_9HYPH</name>
<dbReference type="PANTHER" id="PTHR36558:SF1">
    <property type="entry name" value="RESTRICTION ENDONUCLEASE DOMAIN-CONTAINING PROTEIN-RELATED"/>
    <property type="match status" value="1"/>
</dbReference>
<protein>
    <submittedName>
        <fullName evidence="2">Uma2 family endonuclease</fullName>
    </submittedName>
</protein>
<keyword evidence="3" id="KW-1185">Reference proteome</keyword>
<dbReference type="GO" id="GO:0004519">
    <property type="term" value="F:endonuclease activity"/>
    <property type="evidence" value="ECO:0007669"/>
    <property type="project" value="UniProtKB-KW"/>
</dbReference>
<dbReference type="InterPro" id="IPR008538">
    <property type="entry name" value="Uma2"/>
</dbReference>
<keyword evidence="2" id="KW-0255">Endonuclease</keyword>
<dbReference type="PANTHER" id="PTHR36558">
    <property type="entry name" value="GLR1098 PROTEIN"/>
    <property type="match status" value="1"/>
</dbReference>
<evidence type="ECO:0000259" key="1">
    <source>
        <dbReference type="Pfam" id="PF05685"/>
    </source>
</evidence>